<feature type="domain" description="Toxin SymE-like" evidence="1">
    <location>
        <begin position="29"/>
        <end position="66"/>
    </location>
</feature>
<proteinExistence type="predicted"/>
<dbReference type="Proteomes" id="UP000722625">
    <property type="component" value="Unassembled WGS sequence"/>
</dbReference>
<keyword evidence="3" id="KW-1185">Reference proteome</keyword>
<comment type="caution">
    <text evidence="2">The sequence shown here is derived from an EMBL/GenBank/DDBJ whole genome shotgun (WGS) entry which is preliminary data.</text>
</comment>
<reference evidence="2 3" key="1">
    <citation type="journal article" date="2018" name="Int. J. Syst. Evol. Microbiol.">
        <title>Flavobacterium chryseum sp. nov. and Flavobacterium psychroterrae sp. nov., novel environmental bacteria isolated from Antarctica.</title>
        <authorList>
            <person name="Kralova S."/>
            <person name="Svec P."/>
            <person name="Busse H.J."/>
            <person name="Stankova E."/>
            <person name="Vaczi P."/>
            <person name="Sedlacek I."/>
        </authorList>
    </citation>
    <scope>NUCLEOTIDE SEQUENCE [LARGE SCALE GENOMIC DNA]</scope>
    <source>
        <strain evidence="2 3">CCM 8827</strain>
    </source>
</reference>
<dbReference type="Pfam" id="PF08845">
    <property type="entry name" value="SymE_toxin"/>
    <property type="match status" value="1"/>
</dbReference>
<accession>A0ABS5P5K0</accession>
<evidence type="ECO:0000259" key="1">
    <source>
        <dbReference type="Pfam" id="PF08845"/>
    </source>
</evidence>
<dbReference type="InterPro" id="IPR014944">
    <property type="entry name" value="Toxin_SymE-like"/>
</dbReference>
<evidence type="ECO:0000313" key="2">
    <source>
        <dbReference type="EMBL" id="MBS7229563.1"/>
    </source>
</evidence>
<dbReference type="EMBL" id="JAGYVZ010000001">
    <property type="protein sequence ID" value="MBS7229563.1"/>
    <property type="molecule type" value="Genomic_DNA"/>
</dbReference>
<sequence>MKQENIIQRAGKRQLKIQSKHITRAYRRYIVFPEIRLSGRWLYDMGFRCGESVTVRHEKNIIIITANDESEMK</sequence>
<dbReference type="RefSeq" id="WP_213293852.1">
    <property type="nucleotide sequence ID" value="NZ_JAGYVZ010000001.1"/>
</dbReference>
<evidence type="ECO:0000313" key="3">
    <source>
        <dbReference type="Proteomes" id="UP000722625"/>
    </source>
</evidence>
<name>A0ABS5P5K0_9FLAO</name>
<organism evidence="2 3">
    <name type="scientific">Flavobacterium psychroterrae</name>
    <dbReference type="NCBI Taxonomy" id="2133767"/>
    <lineage>
        <taxon>Bacteria</taxon>
        <taxon>Pseudomonadati</taxon>
        <taxon>Bacteroidota</taxon>
        <taxon>Flavobacteriia</taxon>
        <taxon>Flavobacteriales</taxon>
        <taxon>Flavobacteriaceae</taxon>
        <taxon>Flavobacterium</taxon>
    </lineage>
</organism>
<gene>
    <name evidence="2" type="ORF">KHA90_00880</name>
</gene>
<protein>
    <submittedName>
        <fullName evidence="2">SymE family type I addiction module toxin</fullName>
    </submittedName>
</protein>